<feature type="transmembrane region" description="Helical" evidence="1">
    <location>
        <begin position="547"/>
        <end position="567"/>
    </location>
</feature>
<evidence type="ECO:0000313" key="3">
    <source>
        <dbReference type="Proteomes" id="UP000053257"/>
    </source>
</evidence>
<gene>
    <name evidence="2" type="ORF">PHLGIDRAFT_505159</name>
</gene>
<organism evidence="2 3">
    <name type="scientific">Phlebiopsis gigantea (strain 11061_1 CR5-6)</name>
    <name type="common">White-rot fungus</name>
    <name type="synonym">Peniophora gigantea</name>
    <dbReference type="NCBI Taxonomy" id="745531"/>
    <lineage>
        <taxon>Eukaryota</taxon>
        <taxon>Fungi</taxon>
        <taxon>Dikarya</taxon>
        <taxon>Basidiomycota</taxon>
        <taxon>Agaricomycotina</taxon>
        <taxon>Agaricomycetes</taxon>
        <taxon>Polyporales</taxon>
        <taxon>Phanerochaetaceae</taxon>
        <taxon>Phlebiopsis</taxon>
    </lineage>
</organism>
<dbReference type="STRING" id="745531.A0A0C3PAB4"/>
<protein>
    <submittedName>
        <fullName evidence="2">Uncharacterized protein</fullName>
    </submittedName>
</protein>
<dbReference type="HOGENOM" id="CLU_434182_0_0_1"/>
<proteinExistence type="predicted"/>
<evidence type="ECO:0000256" key="1">
    <source>
        <dbReference type="SAM" id="Phobius"/>
    </source>
</evidence>
<dbReference type="Proteomes" id="UP000053257">
    <property type="component" value="Unassembled WGS sequence"/>
</dbReference>
<feature type="transmembrane region" description="Helical" evidence="1">
    <location>
        <begin position="53"/>
        <end position="76"/>
    </location>
</feature>
<accession>A0A0C3PAB4</accession>
<keyword evidence="1" id="KW-0812">Transmembrane</keyword>
<reference evidence="2 3" key="1">
    <citation type="journal article" date="2014" name="PLoS Genet.">
        <title>Analysis of the Phlebiopsis gigantea genome, transcriptome and secretome provides insight into its pioneer colonization strategies of wood.</title>
        <authorList>
            <person name="Hori C."/>
            <person name="Ishida T."/>
            <person name="Igarashi K."/>
            <person name="Samejima M."/>
            <person name="Suzuki H."/>
            <person name="Master E."/>
            <person name="Ferreira P."/>
            <person name="Ruiz-Duenas F.J."/>
            <person name="Held B."/>
            <person name="Canessa P."/>
            <person name="Larrondo L.F."/>
            <person name="Schmoll M."/>
            <person name="Druzhinina I.S."/>
            <person name="Kubicek C.P."/>
            <person name="Gaskell J.A."/>
            <person name="Kersten P."/>
            <person name="St John F."/>
            <person name="Glasner J."/>
            <person name="Sabat G."/>
            <person name="Splinter BonDurant S."/>
            <person name="Syed K."/>
            <person name="Yadav J."/>
            <person name="Mgbeahuruike A.C."/>
            <person name="Kovalchuk A."/>
            <person name="Asiegbu F.O."/>
            <person name="Lackner G."/>
            <person name="Hoffmeister D."/>
            <person name="Rencoret J."/>
            <person name="Gutierrez A."/>
            <person name="Sun H."/>
            <person name="Lindquist E."/>
            <person name="Barry K."/>
            <person name="Riley R."/>
            <person name="Grigoriev I.V."/>
            <person name="Henrissat B."/>
            <person name="Kues U."/>
            <person name="Berka R.M."/>
            <person name="Martinez A.T."/>
            <person name="Covert S.F."/>
            <person name="Blanchette R.A."/>
            <person name="Cullen D."/>
        </authorList>
    </citation>
    <scope>NUCLEOTIDE SEQUENCE [LARGE SCALE GENOMIC DNA]</scope>
    <source>
        <strain evidence="2 3">11061_1 CR5-6</strain>
    </source>
</reference>
<dbReference type="OrthoDB" id="2792102at2759"/>
<feature type="transmembrane region" description="Helical" evidence="1">
    <location>
        <begin position="143"/>
        <end position="159"/>
    </location>
</feature>
<keyword evidence="3" id="KW-1185">Reference proteome</keyword>
<keyword evidence="1" id="KW-0472">Membrane</keyword>
<keyword evidence="1" id="KW-1133">Transmembrane helix</keyword>
<dbReference type="AlphaFoldDB" id="A0A0C3PAB4"/>
<sequence length="630" mass="70414">MPVRYITPGYSPVSHSDLQDNDLESCDEDKVQVSDSEDTVAFHARRDKILEGFLVALCILGHALLVASFLALDLYARSRMGFLLSFNGASLGEYAGYVYQRVVASPDLVIKVYLVPLLYITQKLALRRNVRMQHTLTAMDDKATAWLGLGAAVPVLWRYRDLFRRKDVTWRMDLRALADVACILLYFLASGLLGLVVPYLFQFGNTYGQLKSQKLVEALPRVANDAAHSTSDLMPTRARIMDAYPVLNILPVLWWQDNLVMTTSGLAGAWIYDIPEWSTDLNLSQLATFGYDVGCKAVTEAHQDGDFDVKNVGYPFFIHDALDDIVITPTARTLNVRSPYYRETRDDNPPATIFVASTVKVLDKNGTQSTSIAALEPPLLSCSEDGKSPCNAATAMDMIKEVQILACDVTPNPGNISVDTRYVPVRVEGWSGWDSTFWEDWTFPAVPTYPELFSIWKFPNLSPLGNSVVYLTPQTSPPSTSYPVRASLLENTLMEILDYQNAAYINLTDLEAAIGNALATVYWRGKLLLDINGPLNVSLSQDVEDTVLTWFALAASSVMLVMATILVRQPKPYNRAHRHYRLYALGVLEMTWLLGRDHRRTAEQLAVEEEPVLGNLRKRGKNLINPYCNC</sequence>
<dbReference type="EMBL" id="KN840742">
    <property type="protein sequence ID" value="KIP01733.1"/>
    <property type="molecule type" value="Genomic_DNA"/>
</dbReference>
<name>A0A0C3PAB4_PHLG1</name>
<feature type="transmembrane region" description="Helical" evidence="1">
    <location>
        <begin position="180"/>
        <end position="201"/>
    </location>
</feature>
<evidence type="ECO:0000313" key="2">
    <source>
        <dbReference type="EMBL" id="KIP01733.1"/>
    </source>
</evidence>